<evidence type="ECO:0000313" key="1">
    <source>
        <dbReference type="EMBL" id="KAK2947106.1"/>
    </source>
</evidence>
<proteinExistence type="predicted"/>
<protein>
    <submittedName>
        <fullName evidence="1">Uncharacterized protein</fullName>
    </submittedName>
</protein>
<evidence type="ECO:0000313" key="2">
    <source>
        <dbReference type="Proteomes" id="UP001281761"/>
    </source>
</evidence>
<keyword evidence="2" id="KW-1185">Reference proteome</keyword>
<gene>
    <name evidence="1" type="ORF">BLNAU_17958</name>
</gene>
<sequence length="348" mass="39632">MTTSSAYASSSTDSPDRDCSASLVNWRRSKRFSDDEIAVVFRSLVATVKLQAALDVSLEAKAVKFLDSVIPENHKSSVTFVRSFGRMIDESSTHFVQSIVVLLSSASQVITVSAMKMLRELIIYCSSKVRLALVTADLVSQLMNTLNPQSLPFTERVDFHMYVMEIINRFLWLATPGAQANLEIEGDNAQQGVYETVLKQVIVPSEKYIRHLCVNRFSIVDGELSWYFLTLLARLLGISPYYQPTMDVVVSMPVFLTIPSCLTYFVKDHSIWCFLVLMNKTQREWNATQGDVRQMWKKIYRMLRMEGMEDAIEEKLRNDQVRSKGRWTVANTIILNNVQGMNLPKPEL</sequence>
<dbReference type="EMBL" id="JARBJD010000210">
    <property type="protein sequence ID" value="KAK2947106.1"/>
    <property type="molecule type" value="Genomic_DNA"/>
</dbReference>
<reference evidence="1 2" key="1">
    <citation type="journal article" date="2022" name="bioRxiv">
        <title>Genomics of Preaxostyla Flagellates Illuminates Evolutionary Transitions and the Path Towards Mitochondrial Loss.</title>
        <authorList>
            <person name="Novak L.V.F."/>
            <person name="Treitli S.C."/>
            <person name="Pyrih J."/>
            <person name="Halakuc P."/>
            <person name="Pipaliya S.V."/>
            <person name="Vacek V."/>
            <person name="Brzon O."/>
            <person name="Soukal P."/>
            <person name="Eme L."/>
            <person name="Dacks J.B."/>
            <person name="Karnkowska A."/>
            <person name="Elias M."/>
            <person name="Hampl V."/>
        </authorList>
    </citation>
    <scope>NUCLEOTIDE SEQUENCE [LARGE SCALE GENOMIC DNA]</scope>
    <source>
        <strain evidence="1">NAU3</strain>
        <tissue evidence="1">Gut</tissue>
    </source>
</reference>
<comment type="caution">
    <text evidence="1">The sequence shown here is derived from an EMBL/GenBank/DDBJ whole genome shotgun (WGS) entry which is preliminary data.</text>
</comment>
<organism evidence="1 2">
    <name type="scientific">Blattamonas nauphoetae</name>
    <dbReference type="NCBI Taxonomy" id="2049346"/>
    <lineage>
        <taxon>Eukaryota</taxon>
        <taxon>Metamonada</taxon>
        <taxon>Preaxostyla</taxon>
        <taxon>Oxymonadida</taxon>
        <taxon>Blattamonas</taxon>
    </lineage>
</organism>
<dbReference type="Proteomes" id="UP001281761">
    <property type="component" value="Unassembled WGS sequence"/>
</dbReference>
<accession>A0ABQ9X5Q7</accession>
<name>A0ABQ9X5Q7_9EUKA</name>